<evidence type="ECO:0000313" key="4">
    <source>
        <dbReference type="Proteomes" id="UP000006039"/>
    </source>
</evidence>
<dbReference type="VEuPathDB" id="FungiDB:GGTG_09076"/>
<evidence type="ECO:0000256" key="1">
    <source>
        <dbReference type="SAM" id="MobiDB-lite"/>
    </source>
</evidence>
<dbReference type="RefSeq" id="XP_009225183.1">
    <property type="nucleotide sequence ID" value="XM_009226919.1"/>
</dbReference>
<reference evidence="3" key="4">
    <citation type="journal article" date="2015" name="G3 (Bethesda)">
        <title>Genome sequences of three phytopathogenic species of the Magnaporthaceae family of fungi.</title>
        <authorList>
            <person name="Okagaki L.H."/>
            <person name="Nunes C.C."/>
            <person name="Sailsbery J."/>
            <person name="Clay B."/>
            <person name="Brown D."/>
            <person name="John T."/>
            <person name="Oh Y."/>
            <person name="Young N."/>
            <person name="Fitzgerald M."/>
            <person name="Haas B.J."/>
            <person name="Zeng Q."/>
            <person name="Young S."/>
            <person name="Adiconis X."/>
            <person name="Fan L."/>
            <person name="Levin J.Z."/>
            <person name="Mitchell T.K."/>
            <person name="Okubara P.A."/>
            <person name="Farman M.L."/>
            <person name="Kohn L.M."/>
            <person name="Birren B."/>
            <person name="Ma L.-J."/>
            <person name="Dean R.A."/>
        </authorList>
    </citation>
    <scope>NUCLEOTIDE SEQUENCE</scope>
    <source>
        <strain evidence="3">R3-111a-1</strain>
    </source>
</reference>
<dbReference type="EMBL" id="GL385399">
    <property type="protein sequence ID" value="EJT72209.1"/>
    <property type="molecule type" value="Genomic_DNA"/>
</dbReference>
<reference evidence="2" key="2">
    <citation type="submission" date="2010-07" db="EMBL/GenBank/DDBJ databases">
        <authorList>
            <consortium name="The Broad Institute Genome Sequencing Platform"/>
            <consortium name="Broad Institute Genome Sequencing Center for Infectious Disease"/>
            <person name="Ma L.-J."/>
            <person name="Dead R."/>
            <person name="Young S."/>
            <person name="Zeng Q."/>
            <person name="Koehrsen M."/>
            <person name="Alvarado L."/>
            <person name="Berlin A."/>
            <person name="Chapman S.B."/>
            <person name="Chen Z."/>
            <person name="Freedman E."/>
            <person name="Gellesch M."/>
            <person name="Goldberg J."/>
            <person name="Griggs A."/>
            <person name="Gujja S."/>
            <person name="Heilman E.R."/>
            <person name="Heiman D."/>
            <person name="Hepburn T."/>
            <person name="Howarth C."/>
            <person name="Jen D."/>
            <person name="Larson L."/>
            <person name="Mehta T."/>
            <person name="Neiman D."/>
            <person name="Pearson M."/>
            <person name="Roberts A."/>
            <person name="Saif S."/>
            <person name="Shea T."/>
            <person name="Shenoy N."/>
            <person name="Sisk P."/>
            <person name="Stolte C."/>
            <person name="Sykes S."/>
            <person name="Walk T."/>
            <person name="White J."/>
            <person name="Yandava C."/>
            <person name="Haas B."/>
            <person name="Nusbaum C."/>
            <person name="Birren B."/>
        </authorList>
    </citation>
    <scope>NUCLEOTIDE SEQUENCE</scope>
    <source>
        <strain evidence="2">R3-111a-1</strain>
    </source>
</reference>
<organism evidence="2">
    <name type="scientific">Gaeumannomyces tritici (strain R3-111a-1)</name>
    <name type="common">Wheat and barley take-all root rot fungus</name>
    <name type="synonym">Gaeumannomyces graminis var. tritici</name>
    <dbReference type="NCBI Taxonomy" id="644352"/>
    <lineage>
        <taxon>Eukaryota</taxon>
        <taxon>Fungi</taxon>
        <taxon>Dikarya</taxon>
        <taxon>Ascomycota</taxon>
        <taxon>Pezizomycotina</taxon>
        <taxon>Sordariomycetes</taxon>
        <taxon>Sordariomycetidae</taxon>
        <taxon>Magnaporthales</taxon>
        <taxon>Magnaporthaceae</taxon>
        <taxon>Gaeumannomyces</taxon>
    </lineage>
</organism>
<accession>J3P6D5</accession>
<feature type="region of interest" description="Disordered" evidence="1">
    <location>
        <begin position="148"/>
        <end position="196"/>
    </location>
</feature>
<dbReference type="GeneID" id="20349534"/>
<feature type="region of interest" description="Disordered" evidence="1">
    <location>
        <begin position="107"/>
        <end position="127"/>
    </location>
</feature>
<dbReference type="AlphaFoldDB" id="J3P6D5"/>
<evidence type="ECO:0000313" key="3">
    <source>
        <dbReference type="EnsemblFungi" id="EJT72209"/>
    </source>
</evidence>
<dbReference type="EnsemblFungi" id="EJT72209">
    <property type="protein sequence ID" value="EJT72209"/>
    <property type="gene ID" value="GGTG_09076"/>
</dbReference>
<name>J3P6D5_GAET3</name>
<feature type="compositionally biased region" description="Pro residues" evidence="1">
    <location>
        <begin position="9"/>
        <end position="19"/>
    </location>
</feature>
<reference evidence="3" key="5">
    <citation type="submission" date="2018-04" db="UniProtKB">
        <authorList>
            <consortium name="EnsemblFungi"/>
        </authorList>
    </citation>
    <scope>IDENTIFICATION</scope>
    <source>
        <strain evidence="3">R3-111a-1</strain>
    </source>
</reference>
<keyword evidence="4" id="KW-1185">Reference proteome</keyword>
<protein>
    <submittedName>
        <fullName evidence="2 3">Uncharacterized protein</fullName>
    </submittedName>
</protein>
<proteinExistence type="predicted"/>
<gene>
    <name evidence="3" type="primary">20349534</name>
    <name evidence="2" type="ORF">GGTG_09076</name>
</gene>
<dbReference type="HOGENOM" id="CLU_1390313_0_0_1"/>
<sequence>MIGSFSTPSPSPLRLGPPAPKRHRADPAADLRGRAETSWLCARGRTLPAPPRTGPYGQVLVCGPFSTTCYPEDTAAQAAAPPEFTGSCAAVFTFLDISAIDRHEANSHAPQMEARRKGQPSLHKYPVDKMRTPVGTLEPAIDLQWKPVSKGRSAREGAATACDDVAGGLQPRLTKTTEIQREKRVRSGQAGSRAPP</sequence>
<feature type="region of interest" description="Disordered" evidence="1">
    <location>
        <begin position="1"/>
        <end position="31"/>
    </location>
</feature>
<evidence type="ECO:0000313" key="2">
    <source>
        <dbReference type="EMBL" id="EJT72209.1"/>
    </source>
</evidence>
<reference evidence="2" key="3">
    <citation type="submission" date="2010-09" db="EMBL/GenBank/DDBJ databases">
        <title>Annotation of Gaeumannomyces graminis var. tritici R3-111a-1.</title>
        <authorList>
            <consortium name="The Broad Institute Genome Sequencing Platform"/>
            <person name="Ma L.-J."/>
            <person name="Dead R."/>
            <person name="Young S.K."/>
            <person name="Zeng Q."/>
            <person name="Gargeya S."/>
            <person name="Fitzgerald M."/>
            <person name="Haas B."/>
            <person name="Abouelleil A."/>
            <person name="Alvarado L."/>
            <person name="Arachchi H.M."/>
            <person name="Berlin A."/>
            <person name="Brown A."/>
            <person name="Chapman S.B."/>
            <person name="Chen Z."/>
            <person name="Dunbar C."/>
            <person name="Freedman E."/>
            <person name="Gearin G."/>
            <person name="Gellesch M."/>
            <person name="Goldberg J."/>
            <person name="Griggs A."/>
            <person name="Gujja S."/>
            <person name="Heiman D."/>
            <person name="Howarth C."/>
            <person name="Larson L."/>
            <person name="Lui A."/>
            <person name="MacDonald P.J.P."/>
            <person name="Mehta T."/>
            <person name="Montmayeur A."/>
            <person name="Murphy C."/>
            <person name="Neiman D."/>
            <person name="Pearson M."/>
            <person name="Priest M."/>
            <person name="Roberts A."/>
            <person name="Saif S."/>
            <person name="Shea T."/>
            <person name="Shenoy N."/>
            <person name="Sisk P."/>
            <person name="Stolte C."/>
            <person name="Sykes S."/>
            <person name="Yandava C."/>
            <person name="Wortman J."/>
            <person name="Nusbaum C."/>
            <person name="Birren B."/>
        </authorList>
    </citation>
    <scope>NUCLEOTIDE SEQUENCE</scope>
    <source>
        <strain evidence="2">R3-111a-1</strain>
    </source>
</reference>
<reference evidence="4" key="1">
    <citation type="submission" date="2010-07" db="EMBL/GenBank/DDBJ databases">
        <title>The genome sequence of Gaeumannomyces graminis var. tritici strain R3-111a-1.</title>
        <authorList>
            <consortium name="The Broad Institute Genome Sequencing Platform"/>
            <person name="Ma L.-J."/>
            <person name="Dead R."/>
            <person name="Young S."/>
            <person name="Zeng Q."/>
            <person name="Koehrsen M."/>
            <person name="Alvarado L."/>
            <person name="Berlin A."/>
            <person name="Chapman S.B."/>
            <person name="Chen Z."/>
            <person name="Freedman E."/>
            <person name="Gellesch M."/>
            <person name="Goldberg J."/>
            <person name="Griggs A."/>
            <person name="Gujja S."/>
            <person name="Heilman E.R."/>
            <person name="Heiman D."/>
            <person name="Hepburn T."/>
            <person name="Howarth C."/>
            <person name="Jen D."/>
            <person name="Larson L."/>
            <person name="Mehta T."/>
            <person name="Neiman D."/>
            <person name="Pearson M."/>
            <person name="Roberts A."/>
            <person name="Saif S."/>
            <person name="Shea T."/>
            <person name="Shenoy N."/>
            <person name="Sisk P."/>
            <person name="Stolte C."/>
            <person name="Sykes S."/>
            <person name="Walk T."/>
            <person name="White J."/>
            <person name="Yandava C."/>
            <person name="Haas B."/>
            <person name="Nusbaum C."/>
            <person name="Birren B."/>
        </authorList>
    </citation>
    <scope>NUCLEOTIDE SEQUENCE [LARGE SCALE GENOMIC DNA]</scope>
    <source>
        <strain evidence="4">R3-111a-1</strain>
    </source>
</reference>
<dbReference type="Proteomes" id="UP000006039">
    <property type="component" value="Unassembled WGS sequence"/>
</dbReference>